<dbReference type="EMBL" id="RBNL01004957">
    <property type="protein sequence ID" value="RML19905.1"/>
    <property type="molecule type" value="Genomic_DNA"/>
</dbReference>
<comment type="caution">
    <text evidence="2">The sequence shown here is derived from an EMBL/GenBank/DDBJ whole genome shotgun (WGS) entry which is preliminary data.</text>
</comment>
<accession>A0A3M2TYP7</accession>
<dbReference type="SUPFAM" id="SSF103473">
    <property type="entry name" value="MFS general substrate transporter"/>
    <property type="match status" value="1"/>
</dbReference>
<sequence>MSNSLAGFVVHAAGYSAAFLTLAAVAAVAFCLLLVAVPETLSRSDHAPELKPDHAVNT</sequence>
<dbReference type="InterPro" id="IPR036259">
    <property type="entry name" value="MFS_trans_sf"/>
</dbReference>
<dbReference type="AlphaFoldDB" id="A0A3M2TYP7"/>
<reference evidence="2 3" key="1">
    <citation type="submission" date="2018-08" db="EMBL/GenBank/DDBJ databases">
        <title>Recombination of ecologically and evolutionarily significant loci maintains genetic cohesion in the Pseudomonas syringae species complex.</title>
        <authorList>
            <person name="Dillon M."/>
            <person name="Thakur S."/>
            <person name="Almeida R.N.D."/>
            <person name="Weir B.S."/>
            <person name="Guttman D.S."/>
        </authorList>
    </citation>
    <scope>NUCLEOTIDE SEQUENCE [LARGE SCALE GENOMIC DNA]</scope>
    <source>
        <strain evidence="2 3">88_10</strain>
    </source>
</reference>
<evidence type="ECO:0000313" key="3">
    <source>
        <dbReference type="Proteomes" id="UP000282378"/>
    </source>
</evidence>
<keyword evidence="1" id="KW-0812">Transmembrane</keyword>
<organism evidence="2 3">
    <name type="scientific">Pseudomonas syringae pv. maculicola</name>
    <dbReference type="NCBI Taxonomy" id="59511"/>
    <lineage>
        <taxon>Bacteria</taxon>
        <taxon>Pseudomonadati</taxon>
        <taxon>Pseudomonadota</taxon>
        <taxon>Gammaproteobacteria</taxon>
        <taxon>Pseudomonadales</taxon>
        <taxon>Pseudomonadaceae</taxon>
        <taxon>Pseudomonas</taxon>
    </lineage>
</organism>
<gene>
    <name evidence="2" type="ORF">APX70_04813</name>
</gene>
<name>A0A3M2TYP7_PSEYM</name>
<dbReference type="Proteomes" id="UP000282378">
    <property type="component" value="Unassembled WGS sequence"/>
</dbReference>
<evidence type="ECO:0000256" key="1">
    <source>
        <dbReference type="SAM" id="Phobius"/>
    </source>
</evidence>
<proteinExistence type="predicted"/>
<keyword evidence="1" id="KW-0472">Membrane</keyword>
<evidence type="ECO:0000313" key="2">
    <source>
        <dbReference type="EMBL" id="RML19905.1"/>
    </source>
</evidence>
<feature type="transmembrane region" description="Helical" evidence="1">
    <location>
        <begin position="12"/>
        <end position="37"/>
    </location>
</feature>
<protein>
    <submittedName>
        <fullName evidence="2">Major facilitator family transporter</fullName>
    </submittedName>
</protein>
<dbReference type="Gene3D" id="1.20.1250.20">
    <property type="entry name" value="MFS general substrate transporter like domains"/>
    <property type="match status" value="1"/>
</dbReference>
<keyword evidence="1" id="KW-1133">Transmembrane helix</keyword>